<evidence type="ECO:0000256" key="5">
    <source>
        <dbReference type="ARBA" id="ARBA00022833"/>
    </source>
</evidence>
<reference evidence="11" key="1">
    <citation type="submission" date="2014-08" db="EMBL/GenBank/DDBJ databases">
        <authorList>
            <person name="Murali S."/>
            <person name="Richards S."/>
            <person name="Bandaranaike D."/>
            <person name="Bellair M."/>
            <person name="Blankenburg K."/>
            <person name="Chao H."/>
            <person name="Dinh H."/>
            <person name="Doddapaneni H."/>
            <person name="Dugan-Rocha S."/>
            <person name="Elkadiri S."/>
            <person name="Gnanaolivu R."/>
            <person name="Hughes D."/>
            <person name="Lee S."/>
            <person name="Li M."/>
            <person name="Ming W."/>
            <person name="Munidasa M."/>
            <person name="Muniz J."/>
            <person name="Nguyen L."/>
            <person name="Osuji N."/>
            <person name="Pu L.-L."/>
            <person name="Puazo M."/>
            <person name="Skinner E."/>
            <person name="Qu C."/>
            <person name="Quiroz J."/>
            <person name="Raj R."/>
            <person name="Weissenberger G."/>
            <person name="Xin Y."/>
            <person name="Zou X."/>
            <person name="Han Y."/>
            <person name="Worley K."/>
            <person name="Muzny D."/>
            <person name="Gibbs R."/>
        </authorList>
    </citation>
    <scope>NUCLEOTIDE SEQUENCE</scope>
    <source>
        <strain evidence="11">HAZT.00-mixed</strain>
        <tissue evidence="11">Whole organism</tissue>
    </source>
</reference>
<feature type="compositionally biased region" description="Basic and acidic residues" evidence="9">
    <location>
        <begin position="416"/>
        <end position="426"/>
    </location>
</feature>
<feature type="compositionally biased region" description="Polar residues" evidence="9">
    <location>
        <begin position="561"/>
        <end position="573"/>
    </location>
</feature>
<sequence length="795" mass="88801">MHAQVMTGLRKRNNNGAAYITTSMVHSGESEGDSGFVTPDSTTSCGDKKPERCSCKAQHVVAEEVLSHSKDGRFYLGTVIQVDEVEQQCLVQFADDTAHWSLYKDLRTLRQPTPAETCCVVCNSNKTCGDNCFVECCTCHQGYHQTCAKPPVHDGRSQGKWTCELCISACLLSNKTDKSSAAHVCQHKTSQTFVRPDEYDRQKLSYKLESLHWDAGHKMNKEQTYCYCGGPGEWYNRMLQCRRCLQWFHEACIDSLHYNLIYGDRFYVFVCHCCNENFGEFVHRMDVSWLDVVHLALFNLTLLEGKTYFDIETCILSWINNNWESLQAPLELQKVCVEDRGSEVLRVLESNRSRFKGGREMRKQAGVWALRCRVPPPVPFVSLPLGAVTDENASQLRPSHHRSNTHASPPLPRTVRLRDGRSREVRGISSSSILSPVKKRALVLPLSSSSSLVHHLHDKLGRSTATSASAALAYRAGQGDAPLQQEEAQEAAAGDGASLPNDGDSHRKNNNKKRKRKGELDKLVADDGCRKIIGEVTNELRRLQMLTGQIGVWKRRGRPNKSFSMSVESTTQEANHKSLHPPQYRRSVSCYSSSSSVADDSSDDTSSRGTLDSFIPPLSNFEGHNNPFLHLFPTSKALLNTSSRPFKKKLSESDIRINKCGEVKRRKFRRKRSGRNSEVSSCSEFNEGAGDEYAITGAGERAAETSGLDNCLNYALTACFADPSALNKHSKNSFRKNTVVSDSLVSYSDLKSSVNNYFGAANRIANGEKFHVLAKRICCEGKRTQYLIEWDGPSS</sequence>
<dbReference type="Gene3D" id="3.30.40.10">
    <property type="entry name" value="Zinc/RING finger domain, C3HC4 (zinc finger)"/>
    <property type="match status" value="1"/>
</dbReference>
<dbReference type="PROSITE" id="PS50016">
    <property type="entry name" value="ZF_PHD_2"/>
    <property type="match status" value="1"/>
</dbReference>
<feature type="compositionally biased region" description="Low complexity" evidence="9">
    <location>
        <begin position="587"/>
        <end position="599"/>
    </location>
</feature>
<dbReference type="InterPro" id="IPR011011">
    <property type="entry name" value="Znf_FYVE_PHD"/>
</dbReference>
<comment type="subcellular location">
    <subcellularLocation>
        <location evidence="1">Nucleus</location>
    </subcellularLocation>
</comment>
<keyword evidence="4 8" id="KW-0863">Zinc-finger</keyword>
<evidence type="ECO:0000256" key="1">
    <source>
        <dbReference type="ARBA" id="ARBA00004123"/>
    </source>
</evidence>
<dbReference type="SMART" id="SM00249">
    <property type="entry name" value="PHD"/>
    <property type="match status" value="2"/>
</dbReference>
<gene>
    <name evidence="11" type="ORF">HAZT_HAZT005611</name>
</gene>
<organism evidence="11">
    <name type="scientific">Hyalella azteca</name>
    <name type="common">Amphipod</name>
    <dbReference type="NCBI Taxonomy" id="294128"/>
    <lineage>
        <taxon>Eukaryota</taxon>
        <taxon>Metazoa</taxon>
        <taxon>Ecdysozoa</taxon>
        <taxon>Arthropoda</taxon>
        <taxon>Crustacea</taxon>
        <taxon>Multicrustacea</taxon>
        <taxon>Malacostraca</taxon>
        <taxon>Eumalacostraca</taxon>
        <taxon>Peracarida</taxon>
        <taxon>Amphipoda</taxon>
        <taxon>Senticaudata</taxon>
        <taxon>Talitrida</taxon>
        <taxon>Talitroidea</taxon>
        <taxon>Hyalellidae</taxon>
        <taxon>Hyalella</taxon>
    </lineage>
</organism>
<evidence type="ECO:0000256" key="2">
    <source>
        <dbReference type="ARBA" id="ARBA00022723"/>
    </source>
</evidence>
<dbReference type="InterPro" id="IPR013083">
    <property type="entry name" value="Znf_RING/FYVE/PHD"/>
</dbReference>
<evidence type="ECO:0000256" key="3">
    <source>
        <dbReference type="ARBA" id="ARBA00022737"/>
    </source>
</evidence>
<comment type="caution">
    <text evidence="11">The sequence shown here is derived from an EMBL/GenBank/DDBJ whole genome shotgun (WGS) entry which is preliminary data.</text>
</comment>
<dbReference type="InterPro" id="IPR019786">
    <property type="entry name" value="Zinc_finger_PHD-type_CS"/>
</dbReference>
<evidence type="ECO:0000256" key="8">
    <source>
        <dbReference type="PROSITE-ProRule" id="PRU00146"/>
    </source>
</evidence>
<feature type="region of interest" description="Disordered" evidence="9">
    <location>
        <begin position="476"/>
        <end position="519"/>
    </location>
</feature>
<keyword evidence="6" id="KW-0156">Chromatin regulator</keyword>
<reference evidence="11" key="3">
    <citation type="submission" date="2019-06" db="EMBL/GenBank/DDBJ databases">
        <authorList>
            <person name="Poynton C."/>
            <person name="Hasenbein S."/>
            <person name="Benoit J.B."/>
            <person name="Sepulveda M.S."/>
            <person name="Poelchau M.F."/>
            <person name="Murali S.C."/>
            <person name="Chen S."/>
            <person name="Glastad K.M."/>
            <person name="Werren J.H."/>
            <person name="Vineis J.H."/>
            <person name="Bowen J.L."/>
            <person name="Friedrich M."/>
            <person name="Jones J."/>
            <person name="Robertson H.M."/>
            <person name="Feyereisen R."/>
            <person name="Mechler-Hickson A."/>
            <person name="Mathers N."/>
            <person name="Lee C.E."/>
            <person name="Colbourne J.K."/>
            <person name="Biales A."/>
            <person name="Johnston J.S."/>
            <person name="Wellborn G.A."/>
            <person name="Rosendale A.J."/>
            <person name="Cridge A.G."/>
            <person name="Munoz-Torres M.C."/>
            <person name="Bain P.A."/>
            <person name="Manny A.R."/>
            <person name="Major K.M."/>
            <person name="Lambert F.N."/>
            <person name="Vulpe C.D."/>
            <person name="Tuck P."/>
            <person name="Blalock B.J."/>
            <person name="Lin Y.-Y."/>
            <person name="Smith M.E."/>
            <person name="Ochoa-Acuna H."/>
            <person name="Chen M.-J.M."/>
            <person name="Childers C.P."/>
            <person name="Qu J."/>
            <person name="Dugan S."/>
            <person name="Lee S.L."/>
            <person name="Chao H."/>
            <person name="Dinh H."/>
            <person name="Han Y."/>
            <person name="Doddapaneni H."/>
            <person name="Worley K.C."/>
            <person name="Muzny D.M."/>
            <person name="Gibbs R.A."/>
            <person name="Richards S."/>
        </authorList>
    </citation>
    <scope>NUCLEOTIDE SEQUENCE</scope>
    <source>
        <strain evidence="11">HAZT.00-mixed</strain>
        <tissue evidence="11">Whole organism</tissue>
    </source>
</reference>
<dbReference type="SUPFAM" id="SSF63748">
    <property type="entry name" value="Tudor/PWWP/MBT"/>
    <property type="match status" value="1"/>
</dbReference>
<dbReference type="PROSITE" id="PS01359">
    <property type="entry name" value="ZF_PHD_1"/>
    <property type="match status" value="2"/>
</dbReference>
<dbReference type="InterPro" id="IPR025894">
    <property type="entry name" value="Mtf2_C_dom"/>
</dbReference>
<evidence type="ECO:0000256" key="7">
    <source>
        <dbReference type="ARBA" id="ARBA00023242"/>
    </source>
</evidence>
<keyword evidence="2" id="KW-0479">Metal-binding</keyword>
<keyword evidence="5" id="KW-0862">Zinc</keyword>
<dbReference type="Pfam" id="PF14061">
    <property type="entry name" value="Mtf2_C"/>
    <property type="match status" value="1"/>
</dbReference>
<feature type="domain" description="PHD-type" evidence="10">
    <location>
        <begin position="116"/>
        <end position="169"/>
    </location>
</feature>
<dbReference type="InterPro" id="IPR001965">
    <property type="entry name" value="Znf_PHD"/>
</dbReference>
<dbReference type="Gene3D" id="2.30.30.140">
    <property type="match status" value="1"/>
</dbReference>
<dbReference type="Proteomes" id="UP000711488">
    <property type="component" value="Unassembled WGS sequence"/>
</dbReference>
<protein>
    <recommendedName>
        <fullName evidence="10">PHD-type domain-containing protein</fullName>
    </recommendedName>
</protein>
<dbReference type="AlphaFoldDB" id="A0A6A0H4U9"/>
<feature type="compositionally biased region" description="Low complexity" evidence="9">
    <location>
        <begin position="484"/>
        <end position="493"/>
    </location>
</feature>
<feature type="compositionally biased region" description="Basic residues" evidence="9">
    <location>
        <begin position="508"/>
        <end position="517"/>
    </location>
</feature>
<keyword evidence="3" id="KW-0677">Repeat</keyword>
<dbReference type="SUPFAM" id="SSF57903">
    <property type="entry name" value="FYVE/PHD zinc finger"/>
    <property type="match status" value="2"/>
</dbReference>
<dbReference type="GO" id="GO:0008270">
    <property type="term" value="F:zinc ion binding"/>
    <property type="evidence" value="ECO:0007669"/>
    <property type="project" value="UniProtKB-KW"/>
</dbReference>
<evidence type="ECO:0000256" key="4">
    <source>
        <dbReference type="ARBA" id="ARBA00022771"/>
    </source>
</evidence>
<dbReference type="InterPro" id="IPR019787">
    <property type="entry name" value="Znf_PHD-finger"/>
</dbReference>
<reference evidence="11" key="2">
    <citation type="journal article" date="2018" name="Environ. Sci. Technol.">
        <title>The Toxicogenome of Hyalella azteca: A Model for Sediment Ecotoxicology and Evolutionary Toxicology.</title>
        <authorList>
            <person name="Poynton H.C."/>
            <person name="Hasenbein S."/>
            <person name="Benoit J.B."/>
            <person name="Sepulveda M.S."/>
            <person name="Poelchau M.F."/>
            <person name="Hughes D.S.T."/>
            <person name="Murali S.C."/>
            <person name="Chen S."/>
            <person name="Glastad K.M."/>
            <person name="Goodisman M.A.D."/>
            <person name="Werren J.H."/>
            <person name="Vineis J.H."/>
            <person name="Bowen J.L."/>
            <person name="Friedrich M."/>
            <person name="Jones J."/>
            <person name="Robertson H.M."/>
            <person name="Feyereisen R."/>
            <person name="Mechler-Hickson A."/>
            <person name="Mathers N."/>
            <person name="Lee C.E."/>
            <person name="Colbourne J.K."/>
            <person name="Biales A."/>
            <person name="Johnston J.S."/>
            <person name="Wellborn G.A."/>
            <person name="Rosendale A.J."/>
            <person name="Cridge A.G."/>
            <person name="Munoz-Torres M.C."/>
            <person name="Bain P.A."/>
            <person name="Manny A.R."/>
            <person name="Major K.M."/>
            <person name="Lambert F.N."/>
            <person name="Vulpe C.D."/>
            <person name="Tuck P."/>
            <person name="Blalock B.J."/>
            <person name="Lin Y.Y."/>
            <person name="Smith M.E."/>
            <person name="Ochoa-Acuna H."/>
            <person name="Chen M.M."/>
            <person name="Childers C.P."/>
            <person name="Qu J."/>
            <person name="Dugan S."/>
            <person name="Lee S.L."/>
            <person name="Chao H."/>
            <person name="Dinh H."/>
            <person name="Han Y."/>
            <person name="Doddapaneni H."/>
            <person name="Worley K.C."/>
            <person name="Muzny D.M."/>
            <person name="Gibbs R.A."/>
            <person name="Richards S."/>
        </authorList>
    </citation>
    <scope>NUCLEOTIDE SEQUENCE</scope>
    <source>
        <strain evidence="11">HAZT.00-mixed</strain>
        <tissue evidence="11">Whole organism</tissue>
    </source>
</reference>
<evidence type="ECO:0000256" key="6">
    <source>
        <dbReference type="ARBA" id="ARBA00022853"/>
    </source>
</evidence>
<dbReference type="EMBL" id="JQDR03007978">
    <property type="protein sequence ID" value="KAA0197792.1"/>
    <property type="molecule type" value="Genomic_DNA"/>
</dbReference>
<feature type="region of interest" description="Disordered" evidence="9">
    <location>
        <begin position="557"/>
        <end position="611"/>
    </location>
</feature>
<name>A0A6A0H4U9_HYAAZ</name>
<feature type="region of interest" description="Disordered" evidence="9">
    <location>
        <begin position="393"/>
        <end position="430"/>
    </location>
</feature>
<dbReference type="OrthoDB" id="10033786at2759"/>
<evidence type="ECO:0000259" key="10">
    <source>
        <dbReference type="PROSITE" id="PS50016"/>
    </source>
</evidence>
<evidence type="ECO:0000256" key="9">
    <source>
        <dbReference type="SAM" id="MobiDB-lite"/>
    </source>
</evidence>
<keyword evidence="7" id="KW-0539">Nucleus</keyword>
<dbReference type="GO" id="GO:0006325">
    <property type="term" value="P:chromatin organization"/>
    <property type="evidence" value="ECO:0007669"/>
    <property type="project" value="UniProtKB-KW"/>
</dbReference>
<dbReference type="GO" id="GO:0005634">
    <property type="term" value="C:nucleus"/>
    <property type="evidence" value="ECO:0007669"/>
    <property type="project" value="UniProtKB-SubCell"/>
</dbReference>
<dbReference type="Gene3D" id="3.90.980.20">
    <property type="match status" value="1"/>
</dbReference>
<evidence type="ECO:0000313" key="11">
    <source>
        <dbReference type="EMBL" id="KAA0197792.1"/>
    </source>
</evidence>
<accession>A0A6A0H4U9</accession>
<proteinExistence type="predicted"/>